<proteinExistence type="predicted"/>
<reference evidence="2 3" key="1">
    <citation type="submission" date="2023-08" db="EMBL/GenBank/DDBJ databases">
        <title>Black Yeasts Isolated from many extreme environments.</title>
        <authorList>
            <person name="Coleine C."/>
            <person name="Stajich J.E."/>
            <person name="Selbmann L."/>
        </authorList>
    </citation>
    <scope>NUCLEOTIDE SEQUENCE [LARGE SCALE GENOMIC DNA]</scope>
    <source>
        <strain evidence="2 3">CCFEE 536</strain>
    </source>
</reference>
<protein>
    <submittedName>
        <fullName evidence="2">Proteasome component M29</fullName>
    </submittedName>
</protein>
<dbReference type="EMBL" id="JAVRRA010001696">
    <property type="protein sequence ID" value="KAK5279399.1"/>
    <property type="molecule type" value="Genomic_DNA"/>
</dbReference>
<dbReference type="GO" id="GO:0000502">
    <property type="term" value="C:proteasome complex"/>
    <property type="evidence" value="ECO:0007669"/>
    <property type="project" value="UniProtKB-KW"/>
</dbReference>
<dbReference type="Proteomes" id="UP001357485">
    <property type="component" value="Unassembled WGS sequence"/>
</dbReference>
<evidence type="ECO:0000313" key="3">
    <source>
        <dbReference type="Proteomes" id="UP001357485"/>
    </source>
</evidence>
<comment type="caution">
    <text evidence="2">The sequence shown here is derived from an EMBL/GenBank/DDBJ whole genome shotgun (WGS) entry which is preliminary data.</text>
</comment>
<evidence type="ECO:0000259" key="1">
    <source>
        <dbReference type="Pfam" id="PF13001"/>
    </source>
</evidence>
<name>A0ABR0M3V3_9PEZI</name>
<keyword evidence="2" id="KW-0647">Proteasome</keyword>
<sequence>MATPEAKELSLVGKVELRIALADSDVKLETTLNTYLAPLLLKLASEHLGVRNK</sequence>
<keyword evidence="3" id="KW-1185">Reference proteome</keyword>
<organism evidence="2 3">
    <name type="scientific">Cryomyces antarcticus</name>
    <dbReference type="NCBI Taxonomy" id="329879"/>
    <lineage>
        <taxon>Eukaryota</taxon>
        <taxon>Fungi</taxon>
        <taxon>Dikarya</taxon>
        <taxon>Ascomycota</taxon>
        <taxon>Pezizomycotina</taxon>
        <taxon>Dothideomycetes</taxon>
        <taxon>Dothideomycetes incertae sedis</taxon>
        <taxon>Cryomyces</taxon>
    </lineage>
</organism>
<dbReference type="Pfam" id="PF13001">
    <property type="entry name" value="ECM29_N"/>
    <property type="match status" value="1"/>
</dbReference>
<evidence type="ECO:0000313" key="2">
    <source>
        <dbReference type="EMBL" id="KAK5279399.1"/>
    </source>
</evidence>
<gene>
    <name evidence="2" type="primary">ECM29_3</name>
    <name evidence="2" type="ORF">LTR16_007716</name>
</gene>
<accession>A0ABR0M3V3</accession>
<feature type="non-terminal residue" evidence="2">
    <location>
        <position position="53"/>
    </location>
</feature>
<feature type="domain" description="Proteasome component Ecm29 N-terminal" evidence="1">
    <location>
        <begin position="12"/>
        <end position="53"/>
    </location>
</feature>
<dbReference type="InterPro" id="IPR024372">
    <property type="entry name" value="Ecm29_N"/>
</dbReference>